<dbReference type="InterPro" id="IPR009056">
    <property type="entry name" value="Cyt_c-like_dom"/>
</dbReference>
<evidence type="ECO:0000313" key="9">
    <source>
        <dbReference type="EMBL" id="BAL58753.1"/>
    </source>
</evidence>
<dbReference type="PANTHER" id="PTHR33751:SF1">
    <property type="entry name" value="CBB3-TYPE CYTOCHROME C OXIDASE SUBUNIT FIXP"/>
    <property type="match status" value="1"/>
</dbReference>
<dbReference type="PROSITE" id="PS51007">
    <property type="entry name" value="CYTC"/>
    <property type="match status" value="1"/>
</dbReference>
<reference evidence="9" key="1">
    <citation type="journal article" date="2005" name="Environ. Microbiol.">
        <title>Genetic and functional properties of uncultivated thermophilic crenarchaeotes from a subsurface gold mine as revealed by analysis of genome fragments.</title>
        <authorList>
            <person name="Nunoura T."/>
            <person name="Hirayama H."/>
            <person name="Takami H."/>
            <person name="Oida H."/>
            <person name="Nishi S."/>
            <person name="Shimamura S."/>
            <person name="Suzuki Y."/>
            <person name="Inagaki F."/>
            <person name="Takai K."/>
            <person name="Nealson K.H."/>
            <person name="Horikoshi K."/>
        </authorList>
    </citation>
    <scope>NUCLEOTIDE SEQUENCE</scope>
</reference>
<protein>
    <submittedName>
        <fullName evidence="9">Cytochrome c class I</fullName>
    </submittedName>
</protein>
<evidence type="ECO:0000259" key="8">
    <source>
        <dbReference type="PROSITE" id="PS51007"/>
    </source>
</evidence>
<proteinExistence type="predicted"/>
<evidence type="ECO:0000256" key="6">
    <source>
        <dbReference type="PROSITE-ProRule" id="PRU00433"/>
    </source>
</evidence>
<dbReference type="EMBL" id="AP011801">
    <property type="protein sequence ID" value="BAL58753.1"/>
    <property type="molecule type" value="Genomic_DNA"/>
</dbReference>
<dbReference type="SUPFAM" id="SSF46626">
    <property type="entry name" value="Cytochrome c"/>
    <property type="match status" value="1"/>
</dbReference>
<dbReference type="PROSITE" id="PS51257">
    <property type="entry name" value="PROKAR_LIPOPROTEIN"/>
    <property type="match status" value="1"/>
</dbReference>
<name>H5SRN6_ACEAU</name>
<feature type="region of interest" description="Disordered" evidence="7">
    <location>
        <begin position="27"/>
        <end position="58"/>
    </location>
</feature>
<evidence type="ECO:0000256" key="5">
    <source>
        <dbReference type="ARBA" id="ARBA00023004"/>
    </source>
</evidence>
<keyword evidence="3 6" id="KW-0479">Metal-binding</keyword>
<evidence type="ECO:0000256" key="2">
    <source>
        <dbReference type="ARBA" id="ARBA00022617"/>
    </source>
</evidence>
<sequence length="167" mass="17733">MSTIRRWMLYGVVLGFVLFGVTACGGGGGQQTQQPASQPSPPPTEQPAQPPAAPAQSEEEQLIARGQSLASSIGCTACHSADGTTLVGPTWKGLYGHEVEVVLPDGTETKVVADEAYLRESILDPNAKITKGFQANLMPIYQGQLSEDDIKAIIAYIKSLQGEHSHE</sequence>
<evidence type="ECO:0000256" key="3">
    <source>
        <dbReference type="ARBA" id="ARBA00022723"/>
    </source>
</evidence>
<dbReference type="InterPro" id="IPR036909">
    <property type="entry name" value="Cyt_c-like_dom_sf"/>
</dbReference>
<dbReference type="Gene3D" id="1.10.760.10">
    <property type="entry name" value="Cytochrome c-like domain"/>
    <property type="match status" value="1"/>
</dbReference>
<reference evidence="9" key="2">
    <citation type="journal article" date="2012" name="PLoS ONE">
        <title>A Deeply Branching Thermophilic Bacterium with an Ancient Acetyl-CoA Pathway Dominates a Subsurface Ecosystem.</title>
        <authorList>
            <person name="Takami H."/>
            <person name="Noguchi H."/>
            <person name="Takaki Y."/>
            <person name="Uchiyama I."/>
            <person name="Toyoda A."/>
            <person name="Nishi S."/>
            <person name="Chee G.-J."/>
            <person name="Arai W."/>
            <person name="Nunoura T."/>
            <person name="Itoh T."/>
            <person name="Hattori M."/>
            <person name="Takai K."/>
        </authorList>
    </citation>
    <scope>NUCLEOTIDE SEQUENCE</scope>
</reference>
<dbReference type="AlphaFoldDB" id="H5SRN6"/>
<dbReference type="PRINTS" id="PR00605">
    <property type="entry name" value="CYTCHROMECIC"/>
</dbReference>
<keyword evidence="2 6" id="KW-0349">Heme</keyword>
<accession>H5SRN6</accession>
<keyword evidence="4" id="KW-0249">Electron transport</keyword>
<dbReference type="GO" id="GO:0020037">
    <property type="term" value="F:heme binding"/>
    <property type="evidence" value="ECO:0007669"/>
    <property type="project" value="InterPro"/>
</dbReference>
<dbReference type="PANTHER" id="PTHR33751">
    <property type="entry name" value="CBB3-TYPE CYTOCHROME C OXIDASE SUBUNIT FIXP"/>
    <property type="match status" value="1"/>
</dbReference>
<gene>
    <name evidence="9" type="ORF">HGMM_OP2C301</name>
</gene>
<dbReference type="GO" id="GO:0005506">
    <property type="term" value="F:iron ion binding"/>
    <property type="evidence" value="ECO:0007669"/>
    <property type="project" value="InterPro"/>
</dbReference>
<dbReference type="InterPro" id="IPR050597">
    <property type="entry name" value="Cytochrome_c_Oxidase_Subunit"/>
</dbReference>
<feature type="compositionally biased region" description="Pro residues" evidence="7">
    <location>
        <begin position="38"/>
        <end position="53"/>
    </location>
</feature>
<dbReference type="GO" id="GO:0009055">
    <property type="term" value="F:electron transfer activity"/>
    <property type="evidence" value="ECO:0007669"/>
    <property type="project" value="InterPro"/>
</dbReference>
<dbReference type="Pfam" id="PF00034">
    <property type="entry name" value="Cytochrom_C"/>
    <property type="match status" value="1"/>
</dbReference>
<keyword evidence="5 6" id="KW-0408">Iron</keyword>
<dbReference type="InterPro" id="IPR008168">
    <property type="entry name" value="Cyt_C_IC"/>
</dbReference>
<feature type="domain" description="Cytochrome c" evidence="8">
    <location>
        <begin position="61"/>
        <end position="161"/>
    </location>
</feature>
<evidence type="ECO:0000256" key="4">
    <source>
        <dbReference type="ARBA" id="ARBA00022982"/>
    </source>
</evidence>
<evidence type="ECO:0000256" key="7">
    <source>
        <dbReference type="SAM" id="MobiDB-lite"/>
    </source>
</evidence>
<keyword evidence="1" id="KW-0813">Transport</keyword>
<evidence type="ECO:0000256" key="1">
    <source>
        <dbReference type="ARBA" id="ARBA00022448"/>
    </source>
</evidence>
<organism evidence="9">
    <name type="scientific">Acetithermum autotrophicum</name>
    <dbReference type="NCBI Taxonomy" id="1446466"/>
    <lineage>
        <taxon>Bacteria</taxon>
        <taxon>Candidatus Bipolaricaulota</taxon>
        <taxon>Candidatus Acetithermum</taxon>
    </lineage>
</organism>